<keyword evidence="6" id="KW-0325">Glycoprotein</keyword>
<keyword evidence="5" id="KW-0378">Hydrolase</keyword>
<keyword evidence="3" id="KW-0964">Secreted</keyword>
<comment type="similarity">
    <text evidence="2">Belongs to the glycosyl hydrolase 3 family.</text>
</comment>
<keyword evidence="4 8" id="KW-0732">Signal</keyword>
<dbReference type="Pfam" id="PF14310">
    <property type="entry name" value="Fn3-like"/>
    <property type="match status" value="1"/>
</dbReference>
<keyword evidence="11" id="KW-1185">Reference proteome</keyword>
<evidence type="ECO:0000256" key="1">
    <source>
        <dbReference type="ARBA" id="ARBA00004613"/>
    </source>
</evidence>
<accession>A0A9E7FFE4</accession>
<dbReference type="PANTHER" id="PTHR42721:SF3">
    <property type="entry name" value="BETA-D-XYLOSIDASE 5-RELATED"/>
    <property type="match status" value="1"/>
</dbReference>
<dbReference type="Gene3D" id="2.60.40.10">
    <property type="entry name" value="Immunoglobulins"/>
    <property type="match status" value="1"/>
</dbReference>
<dbReference type="InterPro" id="IPR044993">
    <property type="entry name" value="BXL"/>
</dbReference>
<dbReference type="InterPro" id="IPR002772">
    <property type="entry name" value="Glyco_hydro_3_C"/>
</dbReference>
<evidence type="ECO:0000256" key="7">
    <source>
        <dbReference type="ARBA" id="ARBA00023295"/>
    </source>
</evidence>
<dbReference type="InterPro" id="IPR013783">
    <property type="entry name" value="Ig-like_fold"/>
</dbReference>
<dbReference type="GO" id="GO:0031222">
    <property type="term" value="P:arabinan catabolic process"/>
    <property type="evidence" value="ECO:0007669"/>
    <property type="project" value="TreeGrafter"/>
</dbReference>
<keyword evidence="7" id="KW-0326">Glycosidase</keyword>
<dbReference type="Pfam" id="PF01915">
    <property type="entry name" value="Glyco_hydro_3_C"/>
    <property type="match status" value="1"/>
</dbReference>
<gene>
    <name evidence="10" type="ORF">MUK42_00449</name>
</gene>
<evidence type="ECO:0000313" key="10">
    <source>
        <dbReference type="EMBL" id="URD94211.1"/>
    </source>
</evidence>
<name>A0A9E7FFE4_9LILI</name>
<evidence type="ECO:0000256" key="4">
    <source>
        <dbReference type="ARBA" id="ARBA00022729"/>
    </source>
</evidence>
<dbReference type="FunFam" id="3.40.50.1700:FF:000001">
    <property type="entry name" value="probable beta-D-xylosidase 2"/>
    <property type="match status" value="1"/>
</dbReference>
<comment type="subcellular location">
    <subcellularLocation>
        <location evidence="1">Secreted</location>
    </subcellularLocation>
</comment>
<dbReference type="AlphaFoldDB" id="A0A9E7FFE4"/>
<dbReference type="EMBL" id="CP097505">
    <property type="protein sequence ID" value="URD94211.1"/>
    <property type="molecule type" value="Genomic_DNA"/>
</dbReference>
<dbReference type="GO" id="GO:0046556">
    <property type="term" value="F:alpha-L-arabinofuranosidase activity"/>
    <property type="evidence" value="ECO:0007669"/>
    <property type="project" value="TreeGrafter"/>
</dbReference>
<feature type="chain" id="PRO_5039463026" evidence="8">
    <location>
        <begin position="32"/>
        <end position="793"/>
    </location>
</feature>
<dbReference type="Gene3D" id="3.20.20.300">
    <property type="entry name" value="Glycoside hydrolase, family 3, N-terminal domain"/>
    <property type="match status" value="1"/>
</dbReference>
<dbReference type="FunFam" id="3.20.20.300:FF:000004">
    <property type="entry name" value="probable beta-D-xylosidase 7"/>
    <property type="match status" value="1"/>
</dbReference>
<sequence length="793" mass="86216">MGTRGLIFSSALLLLLLLLLLLAQPVLVVSATPPFACDPASPSTRSFRFCQTTLPIDKRVSDLISRLTLEEKIQQLDDETPAILRLGVPRYNWWSEALHGVSSWGNGIHFNPLTIPGATSFPQVILTAASFNPDLWYRIGQAIGVEARALYNAAHADGLTFWSPNVNIFRDPRWGRGQETPGEDPTTASKYAVAFVRGLQGDSPTGERSGQLMASACCKHFTAYDLDDWNGNVRYTFDARVTAQDMEDTFQPPFRSCVEQGRATCVMCSYNRVNGVPTCADYNLLTKQAKKAWGLDGYIASDCAAVDYLYGATHYAQTLEEAVGYALKAGVDINCGKVMSQHVGSAIQKGNVSESDIDRALFNAFSLRMKLGLFNGNPQHLPSGDIPPSQVCSTKHKNLALQAAQDGIVLLKNTDNTLPLARSKVTSLGVIGPNADAPPSLLGNYNGPPCEVITPLAALQYSVDYTRFAVGCNVAGNVTEIPRAVHLARSVDYVIMFMGLDQDQEREALDRTDLVLPGMQQTLISKVAEAAKKPIILVLLSGGPLDITFAKNDPRIGAILWAGYPGEAGGTAISSIIFGEHNPGLLHATYLIDLVGAGGKLPVTWYPQDFTKVPMTDMRMRADPATGYPGRTYRFYTGKPVYQFGYGLSYSKYSYEFEAGAATSIYLNNSLSPQAQRNDPNTLSYDIASLGFNTCGELKISATVGVKNHGPMAGRHPVLLFSRWPSTEHGRPVKQLVGFQSVHLEAGESTKVEFSLSACEHLSRVMDDGRRVLDKGSHFLIVGDKEHEISIVA</sequence>
<dbReference type="InterPro" id="IPR017853">
    <property type="entry name" value="GH"/>
</dbReference>
<evidence type="ECO:0000256" key="5">
    <source>
        <dbReference type="ARBA" id="ARBA00022801"/>
    </source>
</evidence>
<evidence type="ECO:0000256" key="8">
    <source>
        <dbReference type="SAM" id="SignalP"/>
    </source>
</evidence>
<dbReference type="Proteomes" id="UP001055439">
    <property type="component" value="Chromosome 3"/>
</dbReference>
<protein>
    <submittedName>
        <fullName evidence="10">Beta-D-xylosidase</fullName>
    </submittedName>
</protein>
<organism evidence="10 11">
    <name type="scientific">Musa troglodytarum</name>
    <name type="common">fe'i banana</name>
    <dbReference type="NCBI Taxonomy" id="320322"/>
    <lineage>
        <taxon>Eukaryota</taxon>
        <taxon>Viridiplantae</taxon>
        <taxon>Streptophyta</taxon>
        <taxon>Embryophyta</taxon>
        <taxon>Tracheophyta</taxon>
        <taxon>Spermatophyta</taxon>
        <taxon>Magnoliopsida</taxon>
        <taxon>Liliopsida</taxon>
        <taxon>Zingiberales</taxon>
        <taxon>Musaceae</taxon>
        <taxon>Musa</taxon>
    </lineage>
</organism>
<evidence type="ECO:0000256" key="2">
    <source>
        <dbReference type="ARBA" id="ARBA00005336"/>
    </source>
</evidence>
<dbReference type="InterPro" id="IPR036962">
    <property type="entry name" value="Glyco_hydro_3_N_sf"/>
</dbReference>
<dbReference type="GO" id="GO:0045493">
    <property type="term" value="P:xylan catabolic process"/>
    <property type="evidence" value="ECO:0007669"/>
    <property type="project" value="InterPro"/>
</dbReference>
<dbReference type="SUPFAM" id="SSF51445">
    <property type="entry name" value="(Trans)glycosidases"/>
    <property type="match status" value="1"/>
</dbReference>
<dbReference type="GO" id="GO:0005576">
    <property type="term" value="C:extracellular region"/>
    <property type="evidence" value="ECO:0007669"/>
    <property type="project" value="UniProtKB-SubCell"/>
</dbReference>
<dbReference type="GO" id="GO:0009044">
    <property type="term" value="F:xylan 1,4-beta-xylosidase activity"/>
    <property type="evidence" value="ECO:0007669"/>
    <property type="project" value="InterPro"/>
</dbReference>
<feature type="signal peptide" evidence="8">
    <location>
        <begin position="1"/>
        <end position="31"/>
    </location>
</feature>
<dbReference type="GO" id="GO:0009505">
    <property type="term" value="C:plant-type cell wall"/>
    <property type="evidence" value="ECO:0007669"/>
    <property type="project" value="TreeGrafter"/>
</dbReference>
<reference evidence="10" key="1">
    <citation type="submission" date="2022-05" db="EMBL/GenBank/DDBJ databases">
        <title>The Musa troglodytarum L. genome provides insights into the mechanism of non-climacteric behaviour and enrichment of carotenoids.</title>
        <authorList>
            <person name="Wang J."/>
        </authorList>
    </citation>
    <scope>NUCLEOTIDE SEQUENCE</scope>
    <source>
        <tissue evidence="10">Leaf</tissue>
    </source>
</reference>
<dbReference type="PRINTS" id="PR00133">
    <property type="entry name" value="GLHYDRLASE3"/>
</dbReference>
<dbReference type="Gene3D" id="3.40.50.1700">
    <property type="entry name" value="Glycoside hydrolase family 3 C-terminal domain"/>
    <property type="match status" value="1"/>
</dbReference>
<evidence type="ECO:0000256" key="3">
    <source>
        <dbReference type="ARBA" id="ARBA00022525"/>
    </source>
</evidence>
<dbReference type="InterPro" id="IPR036881">
    <property type="entry name" value="Glyco_hydro_3_C_sf"/>
</dbReference>
<dbReference type="InterPro" id="IPR026891">
    <property type="entry name" value="Fn3-like"/>
</dbReference>
<dbReference type="InterPro" id="IPR001764">
    <property type="entry name" value="Glyco_hydro_3_N"/>
</dbReference>
<dbReference type="SUPFAM" id="SSF52279">
    <property type="entry name" value="Beta-D-glucan exohydrolase, C-terminal domain"/>
    <property type="match status" value="1"/>
</dbReference>
<evidence type="ECO:0000256" key="6">
    <source>
        <dbReference type="ARBA" id="ARBA00023180"/>
    </source>
</evidence>
<evidence type="ECO:0000259" key="9">
    <source>
        <dbReference type="SMART" id="SM01217"/>
    </source>
</evidence>
<dbReference type="PANTHER" id="PTHR42721">
    <property type="entry name" value="SUGAR HYDROLASE-RELATED"/>
    <property type="match status" value="1"/>
</dbReference>
<proteinExistence type="inferred from homology"/>
<evidence type="ECO:0000313" key="11">
    <source>
        <dbReference type="Proteomes" id="UP001055439"/>
    </source>
</evidence>
<feature type="domain" description="Fibronectin type III-like" evidence="9">
    <location>
        <begin position="716"/>
        <end position="786"/>
    </location>
</feature>
<dbReference type="SMART" id="SM01217">
    <property type="entry name" value="Fn3_like"/>
    <property type="match status" value="1"/>
</dbReference>
<dbReference type="Pfam" id="PF00933">
    <property type="entry name" value="Glyco_hydro_3"/>
    <property type="match status" value="1"/>
</dbReference>
<dbReference type="OrthoDB" id="47059at2759"/>